<accession>A0A238W9E7</accession>
<dbReference type="EMBL" id="FZNN01000004">
    <property type="protein sequence ID" value="SNR42299.1"/>
    <property type="molecule type" value="Genomic_DNA"/>
</dbReference>
<proteinExistence type="predicted"/>
<sequence>MIVRRFALVMATFWSLLVPFVAQAEIVSLFDTNTFLQDRRALIPASAPTESQTQEPRRVASLFAGQAGGSLFAPWPDRTVAKDTPFLLGPDASVAERIRHLIGQAESRHQGYNAVQHGAKRLPPARPTEMTLAEIYQWISDTPGQPHAIGRYQFIPVTLKRLVIKTGTDLQQVFSPRLQDRLADVLLVEAGLHTFGMGKIGREKFMNNLAGIWAGLPTSNGKSYYHGFAGNRATMTWDRFDQEMARIFPG</sequence>
<dbReference type="Gene3D" id="1.10.530.10">
    <property type="match status" value="1"/>
</dbReference>
<reference evidence="2 3" key="1">
    <citation type="submission" date="2017-06" db="EMBL/GenBank/DDBJ databases">
        <authorList>
            <person name="Kim H.J."/>
            <person name="Triplett B.A."/>
        </authorList>
    </citation>
    <scope>NUCLEOTIDE SEQUENCE [LARGE SCALE GENOMIC DNA]</scope>
    <source>
        <strain evidence="2 3">DSM 29052</strain>
    </source>
</reference>
<feature type="signal peptide" evidence="1">
    <location>
        <begin position="1"/>
        <end position="24"/>
    </location>
</feature>
<name>A0A238W9E7_9RHOB</name>
<organism evidence="2 3">
    <name type="scientific">Puniceibacterium sediminis</name>
    <dbReference type="NCBI Taxonomy" id="1608407"/>
    <lineage>
        <taxon>Bacteria</taxon>
        <taxon>Pseudomonadati</taxon>
        <taxon>Pseudomonadota</taxon>
        <taxon>Alphaproteobacteria</taxon>
        <taxon>Rhodobacterales</taxon>
        <taxon>Paracoccaceae</taxon>
        <taxon>Puniceibacterium</taxon>
    </lineage>
</organism>
<feature type="chain" id="PRO_5012647205" evidence="1">
    <location>
        <begin position="25"/>
        <end position="250"/>
    </location>
</feature>
<dbReference type="Proteomes" id="UP000198417">
    <property type="component" value="Unassembled WGS sequence"/>
</dbReference>
<keyword evidence="1" id="KW-0732">Signal</keyword>
<evidence type="ECO:0000313" key="3">
    <source>
        <dbReference type="Proteomes" id="UP000198417"/>
    </source>
</evidence>
<evidence type="ECO:0000256" key="1">
    <source>
        <dbReference type="SAM" id="SignalP"/>
    </source>
</evidence>
<dbReference type="OrthoDB" id="7851400at2"/>
<dbReference type="InterPro" id="IPR023346">
    <property type="entry name" value="Lysozyme-like_dom_sf"/>
</dbReference>
<protein>
    <submittedName>
        <fullName evidence="2">Uncharacterized protein</fullName>
    </submittedName>
</protein>
<gene>
    <name evidence="2" type="ORF">SAMN06265370_104213</name>
</gene>
<dbReference type="AlphaFoldDB" id="A0A238W9E7"/>
<keyword evidence="3" id="KW-1185">Reference proteome</keyword>
<evidence type="ECO:0000313" key="2">
    <source>
        <dbReference type="EMBL" id="SNR42299.1"/>
    </source>
</evidence>
<dbReference type="SUPFAM" id="SSF53955">
    <property type="entry name" value="Lysozyme-like"/>
    <property type="match status" value="1"/>
</dbReference>